<dbReference type="Gene3D" id="1.20.58.1000">
    <property type="entry name" value="Metal-sensitive repressor, helix protomer"/>
    <property type="match status" value="1"/>
</dbReference>
<proteinExistence type="predicted"/>
<dbReference type="Pfam" id="PF02583">
    <property type="entry name" value="Trns_repr_metal"/>
    <property type="match status" value="1"/>
</dbReference>
<protein>
    <submittedName>
        <fullName evidence="1">Copper-sensing transcriptional repressor</fullName>
    </submittedName>
</protein>
<dbReference type="InterPro" id="IPR003735">
    <property type="entry name" value="Metal_Tscrpt_repr"/>
</dbReference>
<name>A0A5B9Y3Q2_9MOLU</name>
<dbReference type="GO" id="GO:0003677">
    <property type="term" value="F:DNA binding"/>
    <property type="evidence" value="ECO:0007669"/>
    <property type="project" value="InterPro"/>
</dbReference>
<gene>
    <name evidence="1" type="primary">csoR</name>
    <name evidence="1" type="ORF">SCHIN_v1c01850</name>
</gene>
<reference evidence="1 2" key="1">
    <citation type="submission" date="2019-08" db="EMBL/GenBank/DDBJ databases">
        <title>Complete genome sequence of Spiroplasma chinense CCH (DSM 19755).</title>
        <authorList>
            <person name="Shen H.-Y."/>
            <person name="Lin Y.-C."/>
            <person name="Chou L."/>
            <person name="Kuo C.-H."/>
        </authorList>
    </citation>
    <scope>NUCLEOTIDE SEQUENCE [LARGE SCALE GENOMIC DNA]</scope>
    <source>
        <strain evidence="1 2">CCH</strain>
    </source>
</reference>
<dbReference type="AlphaFoldDB" id="A0A5B9Y3Q2"/>
<dbReference type="KEGG" id="schi:SCHIN_v1c01850"/>
<evidence type="ECO:0000313" key="1">
    <source>
        <dbReference type="EMBL" id="QEH61383.1"/>
    </source>
</evidence>
<organism evidence="1 2">
    <name type="scientific">Spiroplasma chinense</name>
    <dbReference type="NCBI Taxonomy" id="216932"/>
    <lineage>
        <taxon>Bacteria</taxon>
        <taxon>Bacillati</taxon>
        <taxon>Mycoplasmatota</taxon>
        <taxon>Mollicutes</taxon>
        <taxon>Entomoplasmatales</taxon>
        <taxon>Spiroplasmataceae</taxon>
        <taxon>Spiroplasma</taxon>
    </lineage>
</organism>
<sequence>MKKTIRQEEVKKTYTQHLNRVKGQVEGVVNLIANDAYCLDVINQINAIRGSLLSVSKKLVNEHIDGCVKNGHNSEEHLEEIKDLIDKLSK</sequence>
<dbReference type="InterPro" id="IPR038390">
    <property type="entry name" value="Metal_Tscrpt_repr_sf"/>
</dbReference>
<dbReference type="GO" id="GO:0045892">
    <property type="term" value="P:negative regulation of DNA-templated transcription"/>
    <property type="evidence" value="ECO:0007669"/>
    <property type="project" value="UniProtKB-ARBA"/>
</dbReference>
<dbReference type="RefSeq" id="WP_166507777.1">
    <property type="nucleotide sequence ID" value="NZ_CP043026.1"/>
</dbReference>
<dbReference type="Proteomes" id="UP000323144">
    <property type="component" value="Chromosome"/>
</dbReference>
<dbReference type="PANTHER" id="PTHR33677">
    <property type="entry name" value="TRANSCRIPTIONAL REPRESSOR FRMR-RELATED"/>
    <property type="match status" value="1"/>
</dbReference>
<accession>A0A5B9Y3Q2</accession>
<dbReference type="EMBL" id="CP043026">
    <property type="protein sequence ID" value="QEH61383.1"/>
    <property type="molecule type" value="Genomic_DNA"/>
</dbReference>
<keyword evidence="2" id="KW-1185">Reference proteome</keyword>
<dbReference type="GO" id="GO:0046872">
    <property type="term" value="F:metal ion binding"/>
    <property type="evidence" value="ECO:0007669"/>
    <property type="project" value="InterPro"/>
</dbReference>
<evidence type="ECO:0000313" key="2">
    <source>
        <dbReference type="Proteomes" id="UP000323144"/>
    </source>
</evidence>
<dbReference type="CDD" id="cd10148">
    <property type="entry name" value="CsoR-like_DUF156"/>
    <property type="match status" value="1"/>
</dbReference>